<evidence type="ECO:0000313" key="1">
    <source>
        <dbReference type="EMBL" id="BDW85767.1"/>
    </source>
</evidence>
<protein>
    <recommendedName>
        <fullName evidence="3">Spore coat polysaccharide biosynthesis protein SpsF</fullName>
    </recommendedName>
</protein>
<accession>A0AA48KIF9</accession>
<evidence type="ECO:0008006" key="3">
    <source>
        <dbReference type="Google" id="ProtNLM"/>
    </source>
</evidence>
<proteinExistence type="predicted"/>
<dbReference type="Gene3D" id="3.90.550.10">
    <property type="entry name" value="Spore Coat Polysaccharide Biosynthesis Protein SpsA, Chain A"/>
    <property type="match status" value="1"/>
</dbReference>
<dbReference type="KEGG" id="rmai:MACH21_19440"/>
<organism evidence="1 2">
    <name type="scientific">Roseicyclus marinus</name>
    <dbReference type="NCBI Taxonomy" id="2161673"/>
    <lineage>
        <taxon>Bacteria</taxon>
        <taxon>Pseudomonadati</taxon>
        <taxon>Pseudomonadota</taxon>
        <taxon>Alphaproteobacteria</taxon>
        <taxon>Rhodobacterales</taxon>
        <taxon>Roseobacteraceae</taxon>
        <taxon>Roseicyclus</taxon>
    </lineage>
</organism>
<dbReference type="RefSeq" id="WP_338271581.1">
    <property type="nucleotide sequence ID" value="NZ_AP027266.1"/>
</dbReference>
<dbReference type="Proteomes" id="UP001337723">
    <property type="component" value="Chromosome"/>
</dbReference>
<sequence>MNVTRRLVAVIACRSQGSRLYGKPVQNLDVSKGVRILDNIVDCLSSLPQIDEIVLGIAEGDENSVYRRFAEERGLRFVIGDEVDVLGRLVAGGRLAGATDIFRVTSESPFPFFEAVPAAWTTYLNSGVDALFLDDIVDGCGFEIISLAALETSHREGEERHRSELCTLYMRENNKRFQILRISGPPELNRKDLRLTVDNPEDLVVARAVYQAFVQQAPRIPLGHVVRFLDANPSLIALTAPFAEVGYKTMYVWGKQQ</sequence>
<gene>
    <name evidence="1" type="ORF">MACH21_19440</name>
</gene>
<dbReference type="InterPro" id="IPR029044">
    <property type="entry name" value="Nucleotide-diphossugar_trans"/>
</dbReference>
<dbReference type="SUPFAM" id="SSF53448">
    <property type="entry name" value="Nucleotide-diphospho-sugar transferases"/>
    <property type="match status" value="1"/>
</dbReference>
<evidence type="ECO:0000313" key="2">
    <source>
        <dbReference type="Proteomes" id="UP001337723"/>
    </source>
</evidence>
<dbReference type="EMBL" id="AP027266">
    <property type="protein sequence ID" value="BDW85767.1"/>
    <property type="molecule type" value="Genomic_DNA"/>
</dbReference>
<dbReference type="AlphaFoldDB" id="A0AA48KIF9"/>
<reference evidence="1 2" key="1">
    <citation type="submission" date="2023-01" db="EMBL/GenBank/DDBJ databases">
        <title>Complete genome sequence of Roseicyclus marinus strain Dej080120_10.</title>
        <authorList>
            <person name="Ueki S."/>
            <person name="Maruyama F."/>
        </authorList>
    </citation>
    <scope>NUCLEOTIDE SEQUENCE [LARGE SCALE GENOMIC DNA]</scope>
    <source>
        <strain evidence="1 2">Dej080120_10</strain>
    </source>
</reference>
<keyword evidence="2" id="KW-1185">Reference proteome</keyword>
<name>A0AA48KIF9_9RHOB</name>